<comment type="caution">
    <text evidence="2">The sequence shown here is derived from an EMBL/GenBank/DDBJ whole genome shotgun (WGS) entry which is preliminary data.</text>
</comment>
<evidence type="ECO:0000313" key="2">
    <source>
        <dbReference type="EMBL" id="MEQ2440751.1"/>
    </source>
</evidence>
<dbReference type="Proteomes" id="UP001489509">
    <property type="component" value="Unassembled WGS sequence"/>
</dbReference>
<reference evidence="2 3" key="1">
    <citation type="submission" date="2024-03" db="EMBL/GenBank/DDBJ databases">
        <title>Human intestinal bacterial collection.</title>
        <authorList>
            <person name="Pauvert C."/>
            <person name="Hitch T.C.A."/>
            <person name="Clavel T."/>
        </authorList>
    </citation>
    <scope>NUCLEOTIDE SEQUENCE [LARGE SCALE GENOMIC DNA]</scope>
    <source>
        <strain evidence="2 3">CLA-JM-H44</strain>
    </source>
</reference>
<keyword evidence="1" id="KW-0472">Membrane</keyword>
<gene>
    <name evidence="2" type="ORF">WMO26_07935</name>
</gene>
<keyword evidence="3" id="KW-1185">Reference proteome</keyword>
<organism evidence="2 3">
    <name type="scientific">Solibaculum intestinale</name>
    <dbReference type="NCBI Taxonomy" id="3133165"/>
    <lineage>
        <taxon>Bacteria</taxon>
        <taxon>Bacillati</taxon>
        <taxon>Bacillota</taxon>
        <taxon>Clostridia</taxon>
        <taxon>Eubacteriales</taxon>
        <taxon>Oscillospiraceae</taxon>
        <taxon>Solibaculum</taxon>
    </lineage>
</organism>
<dbReference type="RefSeq" id="WP_349219416.1">
    <property type="nucleotide sequence ID" value="NZ_JBBMFD010000012.1"/>
</dbReference>
<keyword evidence="1" id="KW-1133">Transmembrane helix</keyword>
<accession>A0ABV1E0B0</accession>
<name>A0ABV1E0B0_9FIRM</name>
<evidence type="ECO:0008006" key="4">
    <source>
        <dbReference type="Google" id="ProtNLM"/>
    </source>
</evidence>
<keyword evidence="1" id="KW-0812">Transmembrane</keyword>
<proteinExistence type="predicted"/>
<evidence type="ECO:0000256" key="1">
    <source>
        <dbReference type="SAM" id="Phobius"/>
    </source>
</evidence>
<sequence length="159" mass="17966">MAASQRNEAYDFSLFEERESRVIRMPEKKKEKKVQKASAVEGYLRAFLLVVAAAVALSVVGYMVYCKMTLSELGDQLVNAKAELTLADSEFIRLQTDLQEKMATRNIEEQAKALGMERPQANQIEYVVINDTDKVEVAQPSQEKGFFESIFDTIASWLS</sequence>
<dbReference type="EMBL" id="JBBMFD010000012">
    <property type="protein sequence ID" value="MEQ2440751.1"/>
    <property type="molecule type" value="Genomic_DNA"/>
</dbReference>
<feature type="transmembrane region" description="Helical" evidence="1">
    <location>
        <begin position="42"/>
        <end position="65"/>
    </location>
</feature>
<evidence type="ECO:0000313" key="3">
    <source>
        <dbReference type="Proteomes" id="UP001489509"/>
    </source>
</evidence>
<protein>
    <recommendedName>
        <fullName evidence="4">Cell division protein FtsL</fullName>
    </recommendedName>
</protein>